<name>A0A9D4Z9H6_ADICA</name>
<dbReference type="SUPFAM" id="SSF52540">
    <property type="entry name" value="P-loop containing nucleoside triphosphate hydrolases"/>
    <property type="match status" value="1"/>
</dbReference>
<dbReference type="SMART" id="SM00382">
    <property type="entry name" value="AAA"/>
    <property type="match status" value="1"/>
</dbReference>
<dbReference type="Pfam" id="PF00004">
    <property type="entry name" value="AAA"/>
    <property type="match status" value="1"/>
</dbReference>
<reference evidence="3" key="1">
    <citation type="submission" date="2021-01" db="EMBL/GenBank/DDBJ databases">
        <title>Adiantum capillus-veneris genome.</title>
        <authorList>
            <person name="Fang Y."/>
            <person name="Liao Q."/>
        </authorList>
    </citation>
    <scope>NUCLEOTIDE SEQUENCE</scope>
    <source>
        <strain evidence="3">H3</strain>
        <tissue evidence="3">Leaf</tissue>
    </source>
</reference>
<dbReference type="InterPro" id="IPR003593">
    <property type="entry name" value="AAA+_ATPase"/>
</dbReference>
<evidence type="ECO:0000313" key="3">
    <source>
        <dbReference type="EMBL" id="KAI5065755.1"/>
    </source>
</evidence>
<dbReference type="InterPro" id="IPR027417">
    <property type="entry name" value="P-loop_NTPase"/>
</dbReference>
<dbReference type="InterPro" id="IPR003959">
    <property type="entry name" value="ATPase_AAA_core"/>
</dbReference>
<keyword evidence="1" id="KW-0150">Chloroplast</keyword>
<dbReference type="EMBL" id="JABFUD020000018">
    <property type="protein sequence ID" value="KAI5065755.1"/>
    <property type="molecule type" value="Genomic_DNA"/>
</dbReference>
<gene>
    <name evidence="3" type="ORF">GOP47_0018379</name>
</gene>
<keyword evidence="4" id="KW-1185">Reference proteome</keyword>
<dbReference type="OrthoDB" id="1909256at2759"/>
<dbReference type="AlphaFoldDB" id="A0A9D4Z9H6"/>
<sequence length="363" mass="40687">MEEPFHFMHFQGSLGYYERAPNGCFQLRRVNADGRVMVDLLSLARANPEWPLGNAQPPLDLMRGIDKGTQKQEKPSAQELKFAPSVVYGFSFSLKKWGCFDVGGLRKISFNDRAYDQLVMESAKQKEMLRAIVATHLSQKDERGRGLDMVAEKGEGCIVLCYGPPGTGKTLTAETLAETLHRPLWAISAFELGQEAGELETHLRQVLSTALRWRAVVLLDEADAYLESRTSNVDIKRNLMTGVFLRLLEYYAGVLFLTTNRVRAFDQAFLSRISLCIRYSALDDQRRSLIWKSLLGRAGLDTSQVTETSIASLVLCGQPFNGREIRNIVTLANTWAESRAQPLRSCRCTRCPSARDAGLQRAT</sequence>
<organism evidence="3 4">
    <name type="scientific">Adiantum capillus-veneris</name>
    <name type="common">Maidenhair fern</name>
    <dbReference type="NCBI Taxonomy" id="13818"/>
    <lineage>
        <taxon>Eukaryota</taxon>
        <taxon>Viridiplantae</taxon>
        <taxon>Streptophyta</taxon>
        <taxon>Embryophyta</taxon>
        <taxon>Tracheophyta</taxon>
        <taxon>Polypodiopsida</taxon>
        <taxon>Polypodiidae</taxon>
        <taxon>Polypodiales</taxon>
        <taxon>Pteridineae</taxon>
        <taxon>Pteridaceae</taxon>
        <taxon>Vittarioideae</taxon>
        <taxon>Adiantum</taxon>
    </lineage>
</organism>
<dbReference type="GO" id="GO:0016887">
    <property type="term" value="F:ATP hydrolysis activity"/>
    <property type="evidence" value="ECO:0007669"/>
    <property type="project" value="InterPro"/>
</dbReference>
<evidence type="ECO:0000256" key="1">
    <source>
        <dbReference type="ARBA" id="ARBA00022528"/>
    </source>
</evidence>
<evidence type="ECO:0000259" key="2">
    <source>
        <dbReference type="SMART" id="SM00382"/>
    </source>
</evidence>
<feature type="domain" description="AAA+ ATPase" evidence="2">
    <location>
        <begin position="155"/>
        <end position="284"/>
    </location>
</feature>
<comment type="caution">
    <text evidence="3">The sequence shown here is derived from an EMBL/GenBank/DDBJ whole genome shotgun (WGS) entry which is preliminary data.</text>
</comment>
<dbReference type="Proteomes" id="UP000886520">
    <property type="component" value="Chromosome 18"/>
</dbReference>
<dbReference type="CDD" id="cd19481">
    <property type="entry name" value="RecA-like_protease"/>
    <property type="match status" value="1"/>
</dbReference>
<dbReference type="PANTHER" id="PTHR46411:SF3">
    <property type="entry name" value="AAA+ ATPASE DOMAIN-CONTAINING PROTEIN"/>
    <property type="match status" value="1"/>
</dbReference>
<dbReference type="PANTHER" id="PTHR46411">
    <property type="entry name" value="FAMILY ATPASE, PUTATIVE-RELATED"/>
    <property type="match status" value="1"/>
</dbReference>
<proteinExistence type="predicted"/>
<dbReference type="Gene3D" id="3.40.50.300">
    <property type="entry name" value="P-loop containing nucleotide triphosphate hydrolases"/>
    <property type="match status" value="1"/>
</dbReference>
<accession>A0A9D4Z9H6</accession>
<evidence type="ECO:0000313" key="4">
    <source>
        <dbReference type="Proteomes" id="UP000886520"/>
    </source>
</evidence>
<protein>
    <recommendedName>
        <fullName evidence="2">AAA+ ATPase domain-containing protein</fullName>
    </recommendedName>
</protein>
<dbReference type="GO" id="GO:0005524">
    <property type="term" value="F:ATP binding"/>
    <property type="evidence" value="ECO:0007669"/>
    <property type="project" value="InterPro"/>
</dbReference>
<keyword evidence="1" id="KW-0934">Plastid</keyword>